<keyword evidence="2 5" id="KW-0812">Transmembrane</keyword>
<evidence type="ECO:0000256" key="2">
    <source>
        <dbReference type="ARBA" id="ARBA00022692"/>
    </source>
</evidence>
<organism evidence="6 7">
    <name type="scientific">Streptomonospora nanhaiensis</name>
    <dbReference type="NCBI Taxonomy" id="1323731"/>
    <lineage>
        <taxon>Bacteria</taxon>
        <taxon>Bacillati</taxon>
        <taxon>Actinomycetota</taxon>
        <taxon>Actinomycetes</taxon>
        <taxon>Streptosporangiales</taxon>
        <taxon>Nocardiopsidaceae</taxon>
        <taxon>Streptomonospora</taxon>
    </lineage>
</organism>
<proteinExistence type="predicted"/>
<dbReference type="EMBL" id="JACCFO010000001">
    <property type="protein sequence ID" value="NYI94323.1"/>
    <property type="molecule type" value="Genomic_DNA"/>
</dbReference>
<feature type="transmembrane region" description="Helical" evidence="5">
    <location>
        <begin position="106"/>
        <end position="122"/>
    </location>
</feature>
<evidence type="ECO:0000256" key="1">
    <source>
        <dbReference type="ARBA" id="ARBA00004141"/>
    </source>
</evidence>
<feature type="transmembrane region" description="Helical" evidence="5">
    <location>
        <begin position="6"/>
        <end position="26"/>
    </location>
</feature>
<keyword evidence="7" id="KW-1185">Reference proteome</keyword>
<evidence type="ECO:0000256" key="5">
    <source>
        <dbReference type="SAM" id="Phobius"/>
    </source>
</evidence>
<feature type="transmembrane region" description="Helical" evidence="5">
    <location>
        <begin position="47"/>
        <end position="68"/>
    </location>
</feature>
<dbReference type="InterPro" id="IPR032808">
    <property type="entry name" value="DoxX"/>
</dbReference>
<keyword evidence="4 5" id="KW-0472">Membrane</keyword>
<name>A0A853BG74_9ACTN</name>
<dbReference type="RefSeq" id="WP_179765990.1">
    <property type="nucleotide sequence ID" value="NZ_JACCFO010000001.1"/>
</dbReference>
<dbReference type="GO" id="GO:0016020">
    <property type="term" value="C:membrane"/>
    <property type="evidence" value="ECO:0007669"/>
    <property type="project" value="UniProtKB-SubCell"/>
</dbReference>
<feature type="transmembrane region" description="Helical" evidence="5">
    <location>
        <begin position="74"/>
        <end position="94"/>
    </location>
</feature>
<evidence type="ECO:0000256" key="3">
    <source>
        <dbReference type="ARBA" id="ARBA00022989"/>
    </source>
</evidence>
<accession>A0A853BG74</accession>
<protein>
    <submittedName>
        <fullName evidence="6">Putative membrane protein YphA (DoxX/SURF4 family)</fullName>
    </submittedName>
</protein>
<dbReference type="Proteomes" id="UP000575985">
    <property type="component" value="Unassembled WGS sequence"/>
</dbReference>
<sequence length="127" mass="13029">MDIALWTAAGLLAAAYLFSGAGKILLPKEKVAAYRHGGWADDFRPGSLKAMGALEAAGALGLVLPALLGIAPVLVPLAAIGLMAVMAGAMAVHLRRGEPRLAAGNFVYFALLAFVAWGRLAAEPFTG</sequence>
<reference evidence="6 7" key="1">
    <citation type="submission" date="2020-07" db="EMBL/GenBank/DDBJ databases">
        <title>Sequencing the genomes of 1000 actinobacteria strains.</title>
        <authorList>
            <person name="Klenk H.-P."/>
        </authorList>
    </citation>
    <scope>NUCLEOTIDE SEQUENCE [LARGE SCALE GENOMIC DNA]</scope>
    <source>
        <strain evidence="6 7">DSM 45927</strain>
    </source>
</reference>
<gene>
    <name evidence="6" type="ORF">HNR12_000600</name>
</gene>
<evidence type="ECO:0000313" key="6">
    <source>
        <dbReference type="EMBL" id="NYI94323.1"/>
    </source>
</evidence>
<comment type="caution">
    <text evidence="6">The sequence shown here is derived from an EMBL/GenBank/DDBJ whole genome shotgun (WGS) entry which is preliminary data.</text>
</comment>
<keyword evidence="3 5" id="KW-1133">Transmembrane helix</keyword>
<comment type="subcellular location">
    <subcellularLocation>
        <location evidence="1">Membrane</location>
        <topology evidence="1">Multi-pass membrane protein</topology>
    </subcellularLocation>
</comment>
<evidence type="ECO:0000256" key="4">
    <source>
        <dbReference type="ARBA" id="ARBA00023136"/>
    </source>
</evidence>
<dbReference type="AlphaFoldDB" id="A0A853BG74"/>
<evidence type="ECO:0000313" key="7">
    <source>
        <dbReference type="Proteomes" id="UP000575985"/>
    </source>
</evidence>
<dbReference type="Pfam" id="PF13564">
    <property type="entry name" value="DoxX_2"/>
    <property type="match status" value="1"/>
</dbReference>